<evidence type="ECO:0000256" key="3">
    <source>
        <dbReference type="ARBA" id="ARBA00022833"/>
    </source>
</evidence>
<dbReference type="EMBL" id="CAJZBQ010000053">
    <property type="protein sequence ID" value="CAG9331747.1"/>
    <property type="molecule type" value="Genomic_DNA"/>
</dbReference>
<dbReference type="Proteomes" id="UP001162131">
    <property type="component" value="Unassembled WGS sequence"/>
</dbReference>
<name>A0AAU9K1G9_9CILI</name>
<keyword evidence="2 4" id="KW-0863">Zinc-finger</keyword>
<dbReference type="GO" id="GO:0043161">
    <property type="term" value="P:proteasome-mediated ubiquitin-dependent protein catabolic process"/>
    <property type="evidence" value="ECO:0007669"/>
    <property type="project" value="TreeGrafter"/>
</dbReference>
<dbReference type="PROSITE" id="PS50089">
    <property type="entry name" value="ZF_RING_2"/>
    <property type="match status" value="1"/>
</dbReference>
<dbReference type="InterPro" id="IPR004162">
    <property type="entry name" value="SINA-like_animal"/>
</dbReference>
<organism evidence="6 7">
    <name type="scientific">Blepharisma stoltei</name>
    <dbReference type="NCBI Taxonomy" id="1481888"/>
    <lineage>
        <taxon>Eukaryota</taxon>
        <taxon>Sar</taxon>
        <taxon>Alveolata</taxon>
        <taxon>Ciliophora</taxon>
        <taxon>Postciliodesmatophora</taxon>
        <taxon>Heterotrichea</taxon>
        <taxon>Heterotrichida</taxon>
        <taxon>Blepharismidae</taxon>
        <taxon>Blepharisma</taxon>
    </lineage>
</organism>
<dbReference type="InterPro" id="IPR001841">
    <property type="entry name" value="Znf_RING"/>
</dbReference>
<accession>A0AAU9K1G9</accession>
<dbReference type="InterPro" id="IPR013083">
    <property type="entry name" value="Znf_RING/FYVE/PHD"/>
</dbReference>
<dbReference type="AlphaFoldDB" id="A0AAU9K1G9"/>
<evidence type="ECO:0000256" key="1">
    <source>
        <dbReference type="ARBA" id="ARBA00022723"/>
    </source>
</evidence>
<keyword evidence="1" id="KW-0479">Metal-binding</keyword>
<reference evidence="6" key="1">
    <citation type="submission" date="2021-09" db="EMBL/GenBank/DDBJ databases">
        <authorList>
            <consortium name="AG Swart"/>
            <person name="Singh M."/>
            <person name="Singh A."/>
            <person name="Seah K."/>
            <person name="Emmerich C."/>
        </authorList>
    </citation>
    <scope>NUCLEOTIDE SEQUENCE</scope>
    <source>
        <strain evidence="6">ATCC30299</strain>
    </source>
</reference>
<dbReference type="GO" id="GO:0061630">
    <property type="term" value="F:ubiquitin protein ligase activity"/>
    <property type="evidence" value="ECO:0007669"/>
    <property type="project" value="TreeGrafter"/>
</dbReference>
<feature type="domain" description="RING-type" evidence="5">
    <location>
        <begin position="16"/>
        <end position="51"/>
    </location>
</feature>
<evidence type="ECO:0000313" key="7">
    <source>
        <dbReference type="Proteomes" id="UP001162131"/>
    </source>
</evidence>
<keyword evidence="3" id="KW-0862">Zinc</keyword>
<gene>
    <name evidence="6" type="ORF">BSTOLATCC_MIC53810</name>
</gene>
<proteinExistence type="predicted"/>
<evidence type="ECO:0000313" key="6">
    <source>
        <dbReference type="EMBL" id="CAG9331747.1"/>
    </source>
</evidence>
<keyword evidence="7" id="KW-1185">Reference proteome</keyword>
<comment type="caution">
    <text evidence="6">The sequence shown here is derived from an EMBL/GenBank/DDBJ whole genome shotgun (WGS) entry which is preliminary data.</text>
</comment>
<evidence type="ECO:0000256" key="4">
    <source>
        <dbReference type="PROSITE-ProRule" id="PRU00175"/>
    </source>
</evidence>
<dbReference type="Pfam" id="PF21362">
    <property type="entry name" value="Sina_RING"/>
    <property type="match status" value="1"/>
</dbReference>
<dbReference type="Gene3D" id="3.30.40.10">
    <property type="entry name" value="Zinc/RING finger domain, C3HC4 (zinc finger)"/>
    <property type="match status" value="1"/>
</dbReference>
<evidence type="ECO:0000259" key="5">
    <source>
        <dbReference type="PROSITE" id="PS50089"/>
    </source>
</evidence>
<sequence>MDQSCLDEQFGEKLKCPVCLKIYTPPVYLCRLRHSMCSLCAANIKNCPSCKEKFVANSRNIEIENMLEQILVHCRFQGCTEIVSLFNMPEHNKIHQTSTLSRCLECKSNEEDLITHLLLGHDYPDIAMDEEGGLRSFSGPIRSWNKNTDWPKGIWRIGNDPLIVYAKTYLGVFHIYLYKVTRNPISISLRVETPRCATISKWKVPHVSEYEINSQKPHFNCDVNVLLNFVKIQEGGEDILKLWIRVIKKLDHNNAA</sequence>
<dbReference type="SUPFAM" id="SSF57850">
    <property type="entry name" value="RING/U-box"/>
    <property type="match status" value="1"/>
</dbReference>
<dbReference type="GO" id="GO:0031624">
    <property type="term" value="F:ubiquitin conjugating enzyme binding"/>
    <property type="evidence" value="ECO:0007669"/>
    <property type="project" value="TreeGrafter"/>
</dbReference>
<dbReference type="PANTHER" id="PTHR45877">
    <property type="entry name" value="E3 UBIQUITIN-PROTEIN LIGASE SIAH2"/>
    <property type="match status" value="1"/>
</dbReference>
<protein>
    <recommendedName>
        <fullName evidence="5">RING-type domain-containing protein</fullName>
    </recommendedName>
</protein>
<evidence type="ECO:0000256" key="2">
    <source>
        <dbReference type="ARBA" id="ARBA00022771"/>
    </source>
</evidence>
<dbReference type="PANTHER" id="PTHR45877:SF2">
    <property type="entry name" value="E3 UBIQUITIN-PROTEIN LIGASE SINA-RELATED"/>
    <property type="match status" value="1"/>
</dbReference>
<dbReference type="GO" id="GO:0008270">
    <property type="term" value="F:zinc ion binding"/>
    <property type="evidence" value="ECO:0007669"/>
    <property type="project" value="UniProtKB-KW"/>
</dbReference>
<dbReference type="InterPro" id="IPR049548">
    <property type="entry name" value="Sina-like_RING"/>
</dbReference>
<dbReference type="GO" id="GO:0005737">
    <property type="term" value="C:cytoplasm"/>
    <property type="evidence" value="ECO:0007669"/>
    <property type="project" value="TreeGrafter"/>
</dbReference>